<evidence type="ECO:0000313" key="2">
    <source>
        <dbReference type="EMBL" id="AQT42245.1"/>
    </source>
</evidence>
<dbReference type="Pfam" id="PF17264">
    <property type="entry name" value="DUF5330"/>
    <property type="match status" value="1"/>
</dbReference>
<reference evidence="2 3" key="1">
    <citation type="submission" date="2016-11" db="EMBL/GenBank/DDBJ databases">
        <title>Comparative genomics of Bartonella apis.</title>
        <authorList>
            <person name="Engel P."/>
        </authorList>
    </citation>
    <scope>NUCLEOTIDE SEQUENCE [LARGE SCALE GENOMIC DNA]</scope>
    <source>
        <strain evidence="2 3">BBC0178</strain>
    </source>
</reference>
<evidence type="ECO:0000313" key="3">
    <source>
        <dbReference type="Proteomes" id="UP000189660"/>
    </source>
</evidence>
<name>A0A1U9MAA5_9HYPH</name>
<gene>
    <name evidence="2" type="ORF">BBC0178_007510</name>
</gene>
<keyword evidence="3" id="KW-1185">Reference proteome</keyword>
<dbReference type="AlphaFoldDB" id="A0A1U9MAA5"/>
<dbReference type="Proteomes" id="UP000189660">
    <property type="component" value="Chromosome"/>
</dbReference>
<organism evidence="2 3">
    <name type="scientific">Bartonella apihabitans</name>
    <dbReference type="NCBI Taxonomy" id="2750929"/>
    <lineage>
        <taxon>Bacteria</taxon>
        <taxon>Pseudomonadati</taxon>
        <taxon>Pseudomonadota</taxon>
        <taxon>Alphaproteobacteria</taxon>
        <taxon>Hyphomicrobiales</taxon>
        <taxon>Bartonellaceae</taxon>
        <taxon>Bartonella</taxon>
    </lineage>
</organism>
<feature type="compositionally biased region" description="Polar residues" evidence="1">
    <location>
        <begin position="135"/>
        <end position="147"/>
    </location>
</feature>
<sequence>MIRFLIKSFCFLTLFLVVISFFGTSGKNNGSQPDQYMNTVEALLAVKDTVNDLGNFCERNSDTCETGKTFFGSLGERARDGARIAYEYLDRTFGSDKGENKLPPENINTGSITPENDHEDHLNKVDNKKVDNKNGSTKSLTSSNTGHKQPAEPEEKKMHPSQKPQ</sequence>
<dbReference type="KEGG" id="bapa:BBC0178_007510"/>
<dbReference type="EMBL" id="CP015820">
    <property type="protein sequence ID" value="AQT42245.1"/>
    <property type="molecule type" value="Genomic_DNA"/>
</dbReference>
<dbReference type="InterPro" id="IPR035220">
    <property type="entry name" value="DUF5330"/>
</dbReference>
<feature type="region of interest" description="Disordered" evidence="1">
    <location>
        <begin position="95"/>
        <end position="165"/>
    </location>
</feature>
<feature type="compositionally biased region" description="Basic and acidic residues" evidence="1">
    <location>
        <begin position="115"/>
        <end position="132"/>
    </location>
</feature>
<proteinExistence type="predicted"/>
<evidence type="ECO:0000256" key="1">
    <source>
        <dbReference type="SAM" id="MobiDB-lite"/>
    </source>
</evidence>
<feature type="compositionally biased region" description="Basic and acidic residues" evidence="1">
    <location>
        <begin position="149"/>
        <end position="158"/>
    </location>
</feature>
<dbReference type="RefSeq" id="WP_188317766.1">
    <property type="nucleotide sequence ID" value="NZ_CAXUMW020000001.1"/>
</dbReference>
<protein>
    <submittedName>
        <fullName evidence="2">Uncharacterized protein</fullName>
    </submittedName>
</protein>
<accession>A0A1U9MAA5</accession>